<keyword evidence="3" id="KW-1185">Reference proteome</keyword>
<dbReference type="InterPro" id="IPR014719">
    <property type="entry name" value="Ribosomal_bL12_C/ClpS-like"/>
</dbReference>
<gene>
    <name evidence="2" type="ORF">AFR_33960</name>
</gene>
<feature type="signal peptide" evidence="1">
    <location>
        <begin position="1"/>
        <end position="24"/>
    </location>
</feature>
<name>U5WAQ7_9ACTN</name>
<feature type="chain" id="PRO_5039242436" evidence="1">
    <location>
        <begin position="25"/>
        <end position="151"/>
    </location>
</feature>
<accession>U5WAQ7</accession>
<dbReference type="PATRIC" id="fig|1246995.3.peg.6874"/>
<proteinExistence type="predicted"/>
<sequence>MLRRAAPRLIVVVGLNALSAFSSAVTPELVAYTIQSLAFVLVFGALGSREWWRYVRHGNPAPWQVAHGGATAVFVTDPGRDRFQVVAQLREHGGLDFGQALQRAEDPSRPVWDDLTSESADRLGAVLVDAGASVVVKPRPSPSWARDVTGR</sequence>
<dbReference type="KEGG" id="afs:AFR_33960"/>
<organism evidence="2 3">
    <name type="scientific">Actinoplanes friuliensis DSM 7358</name>
    <dbReference type="NCBI Taxonomy" id="1246995"/>
    <lineage>
        <taxon>Bacteria</taxon>
        <taxon>Bacillati</taxon>
        <taxon>Actinomycetota</taxon>
        <taxon>Actinomycetes</taxon>
        <taxon>Micromonosporales</taxon>
        <taxon>Micromonosporaceae</taxon>
        <taxon>Actinoplanes</taxon>
    </lineage>
</organism>
<keyword evidence="1" id="KW-0732">Signal</keyword>
<dbReference type="AlphaFoldDB" id="U5WAQ7"/>
<evidence type="ECO:0000256" key="1">
    <source>
        <dbReference type="SAM" id="SignalP"/>
    </source>
</evidence>
<dbReference type="HOGENOM" id="CLU_1727437_0_0_11"/>
<evidence type="ECO:0000313" key="3">
    <source>
        <dbReference type="Proteomes" id="UP000017746"/>
    </source>
</evidence>
<protein>
    <submittedName>
        <fullName evidence="2">Uncharacterized protein</fullName>
    </submittedName>
</protein>
<evidence type="ECO:0000313" key="2">
    <source>
        <dbReference type="EMBL" id="AGZ45050.1"/>
    </source>
</evidence>
<dbReference type="Proteomes" id="UP000017746">
    <property type="component" value="Chromosome"/>
</dbReference>
<reference evidence="2 3" key="1">
    <citation type="journal article" date="2014" name="J. Biotechnol.">
        <title>Complete genome sequence of the actinobacterium Actinoplanes friuliensis HAG 010964, producer of the lipopeptide antibiotic friulimycin.</title>
        <authorList>
            <person name="Ruckert C."/>
            <person name="Szczepanowski R."/>
            <person name="Albersmeier A."/>
            <person name="Goesmann A."/>
            <person name="Fischer N."/>
            <person name="Steinkamper A."/>
            <person name="Puhler A."/>
            <person name="Biener R."/>
            <person name="Schwartz D."/>
            <person name="Kalinowski J."/>
        </authorList>
    </citation>
    <scope>NUCLEOTIDE SEQUENCE [LARGE SCALE GENOMIC DNA]</scope>
    <source>
        <strain evidence="2 3">DSM 7358</strain>
    </source>
</reference>
<dbReference type="EMBL" id="CP006272">
    <property type="protein sequence ID" value="AGZ45050.1"/>
    <property type="molecule type" value="Genomic_DNA"/>
</dbReference>
<dbReference type="SUPFAM" id="SSF54736">
    <property type="entry name" value="ClpS-like"/>
    <property type="match status" value="1"/>
</dbReference>